<evidence type="ECO:0000313" key="2">
    <source>
        <dbReference type="EMBL" id="CAE0438883.1"/>
    </source>
</evidence>
<gene>
    <name evidence="2" type="ORF">ASTO00021_LOCUS9106</name>
    <name evidence="3" type="ORF">ASTO00021_LOCUS9109</name>
</gene>
<dbReference type="SUPFAM" id="SSF51430">
    <property type="entry name" value="NAD(P)-linked oxidoreductase"/>
    <property type="match status" value="1"/>
</dbReference>
<dbReference type="PRINTS" id="PR00069">
    <property type="entry name" value="ALDKETRDTASE"/>
</dbReference>
<proteinExistence type="predicted"/>
<dbReference type="InterPro" id="IPR036812">
    <property type="entry name" value="NAD(P)_OxRdtase_dom_sf"/>
</dbReference>
<dbReference type="PANTHER" id="PTHR11732">
    <property type="entry name" value="ALDO/KETO REDUCTASE"/>
    <property type="match status" value="1"/>
</dbReference>
<accession>A0A6S8D0N7</accession>
<dbReference type="InterPro" id="IPR018170">
    <property type="entry name" value="Aldo/ket_reductase_CS"/>
</dbReference>
<evidence type="ECO:0000259" key="1">
    <source>
        <dbReference type="Pfam" id="PF00248"/>
    </source>
</evidence>
<evidence type="ECO:0000313" key="3">
    <source>
        <dbReference type="EMBL" id="CAE0438886.1"/>
    </source>
</evidence>
<reference evidence="3" key="1">
    <citation type="submission" date="2021-01" db="EMBL/GenBank/DDBJ databases">
        <authorList>
            <person name="Corre E."/>
            <person name="Pelletier E."/>
            <person name="Niang G."/>
            <person name="Scheremetjew M."/>
            <person name="Finn R."/>
            <person name="Kale V."/>
            <person name="Holt S."/>
            <person name="Cochrane G."/>
            <person name="Meng A."/>
            <person name="Brown T."/>
            <person name="Cohen L."/>
        </authorList>
    </citation>
    <scope>NUCLEOTIDE SEQUENCE</scope>
    <source>
        <strain evidence="3">GSBS06</strain>
    </source>
</reference>
<dbReference type="InterPro" id="IPR023210">
    <property type="entry name" value="NADP_OxRdtase_dom"/>
</dbReference>
<dbReference type="Pfam" id="PF00248">
    <property type="entry name" value="Aldo_ket_red"/>
    <property type="match status" value="1"/>
</dbReference>
<organism evidence="3">
    <name type="scientific">Aplanochytrium stocchinoi</name>
    <dbReference type="NCBI Taxonomy" id="215587"/>
    <lineage>
        <taxon>Eukaryota</taxon>
        <taxon>Sar</taxon>
        <taxon>Stramenopiles</taxon>
        <taxon>Bigyra</taxon>
        <taxon>Labyrinthulomycetes</taxon>
        <taxon>Thraustochytrida</taxon>
        <taxon>Thraustochytriidae</taxon>
        <taxon>Aplanochytrium</taxon>
    </lineage>
</organism>
<feature type="domain" description="NADP-dependent oxidoreductase" evidence="1">
    <location>
        <begin position="1"/>
        <end position="77"/>
    </location>
</feature>
<dbReference type="GO" id="GO:0016491">
    <property type="term" value="F:oxidoreductase activity"/>
    <property type="evidence" value="ECO:0007669"/>
    <property type="project" value="InterPro"/>
</dbReference>
<dbReference type="EMBL" id="HBIN01012109">
    <property type="protein sequence ID" value="CAE0438883.1"/>
    <property type="molecule type" value="Transcribed_RNA"/>
</dbReference>
<name>A0A6S8D0N7_9STRA</name>
<dbReference type="EMBL" id="HBIN01012114">
    <property type="protein sequence ID" value="CAE0438886.1"/>
    <property type="molecule type" value="Transcribed_RNA"/>
</dbReference>
<dbReference type="InterPro" id="IPR020471">
    <property type="entry name" value="AKR"/>
</dbReference>
<sequence length="130" mass="14737">MEALVDNGLAREIGVSNFPVALLHELLSDCRIPPAVNQVELHPYLQQEKLLRYCNKRGIHVQAYSPLGTTGYKEKHEPNVLADPILNDIATVSFKRLQKVPLKTYCLCSIYTISRVCVKRVNMLLIYSNI</sequence>
<dbReference type="PROSITE" id="PS00062">
    <property type="entry name" value="ALDOKETO_REDUCTASE_2"/>
    <property type="match status" value="1"/>
</dbReference>
<protein>
    <recommendedName>
        <fullName evidence="1">NADP-dependent oxidoreductase domain-containing protein</fullName>
    </recommendedName>
</protein>
<dbReference type="Gene3D" id="3.20.20.100">
    <property type="entry name" value="NADP-dependent oxidoreductase domain"/>
    <property type="match status" value="1"/>
</dbReference>
<dbReference type="AlphaFoldDB" id="A0A6S8D0N7"/>